<proteinExistence type="inferred from homology"/>
<dbReference type="GO" id="GO:0016757">
    <property type="term" value="F:glycosyltransferase activity"/>
    <property type="evidence" value="ECO:0007669"/>
    <property type="project" value="UniProtKB-KW"/>
</dbReference>
<feature type="transmembrane region" description="Helical" evidence="4">
    <location>
        <begin position="289"/>
        <end position="308"/>
    </location>
</feature>
<dbReference type="PANTHER" id="PTHR43630">
    <property type="entry name" value="POLY-BETA-1,6-N-ACETYL-D-GLUCOSAMINE SYNTHASE"/>
    <property type="match status" value="1"/>
</dbReference>
<dbReference type="Gene3D" id="3.90.550.10">
    <property type="entry name" value="Spore Coat Polysaccharide Biosynthesis Protein SpsA, Chain A"/>
    <property type="match status" value="1"/>
</dbReference>
<feature type="transmembrane region" description="Helical" evidence="4">
    <location>
        <begin position="6"/>
        <end position="27"/>
    </location>
</feature>
<keyword evidence="3" id="KW-0808">Transferase</keyword>
<dbReference type="InterPro" id="IPR029044">
    <property type="entry name" value="Nucleotide-diphossugar_trans"/>
</dbReference>
<feature type="transmembrane region" description="Helical" evidence="4">
    <location>
        <begin position="320"/>
        <end position="339"/>
    </location>
</feature>
<keyword evidence="2" id="KW-0328">Glycosyltransferase</keyword>
<evidence type="ECO:0000313" key="7">
    <source>
        <dbReference type="Proteomes" id="UP000824139"/>
    </source>
</evidence>
<gene>
    <name evidence="6" type="ORF">IAD41_01730</name>
</gene>
<dbReference type="Pfam" id="PF00535">
    <property type="entry name" value="Glycos_transf_2"/>
    <property type="match status" value="1"/>
</dbReference>
<evidence type="ECO:0000256" key="1">
    <source>
        <dbReference type="ARBA" id="ARBA00006739"/>
    </source>
</evidence>
<dbReference type="InterPro" id="IPR001173">
    <property type="entry name" value="Glyco_trans_2-like"/>
</dbReference>
<evidence type="ECO:0000256" key="3">
    <source>
        <dbReference type="ARBA" id="ARBA00022679"/>
    </source>
</evidence>
<organism evidence="6 7">
    <name type="scientific">Candidatus Scatenecus faecavium</name>
    <dbReference type="NCBI Taxonomy" id="2840915"/>
    <lineage>
        <taxon>Bacteria</taxon>
        <taxon>Candidatus Scatenecus</taxon>
    </lineage>
</organism>
<evidence type="ECO:0000256" key="4">
    <source>
        <dbReference type="SAM" id="Phobius"/>
    </source>
</evidence>
<dbReference type="SUPFAM" id="SSF53448">
    <property type="entry name" value="Nucleotide-diphospho-sugar transferases"/>
    <property type="match status" value="1"/>
</dbReference>
<feature type="domain" description="Glycosyltransferase 2-like" evidence="5">
    <location>
        <begin position="49"/>
        <end position="215"/>
    </location>
</feature>
<feature type="transmembrane region" description="Helical" evidence="4">
    <location>
        <begin position="351"/>
        <end position="369"/>
    </location>
</feature>
<reference evidence="6" key="2">
    <citation type="journal article" date="2021" name="PeerJ">
        <title>Extensive microbial diversity within the chicken gut microbiome revealed by metagenomics and culture.</title>
        <authorList>
            <person name="Gilroy R."/>
            <person name="Ravi A."/>
            <person name="Getino M."/>
            <person name="Pursley I."/>
            <person name="Horton D.L."/>
            <person name="Alikhan N.F."/>
            <person name="Baker D."/>
            <person name="Gharbi K."/>
            <person name="Hall N."/>
            <person name="Watson M."/>
            <person name="Adriaenssens E.M."/>
            <person name="Foster-Nyarko E."/>
            <person name="Jarju S."/>
            <person name="Secka A."/>
            <person name="Antonio M."/>
            <person name="Oren A."/>
            <person name="Chaudhuri R.R."/>
            <person name="La Ragione R."/>
            <person name="Hildebrand F."/>
            <person name="Pallen M.J."/>
        </authorList>
    </citation>
    <scope>NUCLEOTIDE SEQUENCE</scope>
    <source>
        <strain evidence="6">CHK152-2994</strain>
    </source>
</reference>
<comment type="similarity">
    <text evidence="1">Belongs to the glycosyltransferase 2 family.</text>
</comment>
<evidence type="ECO:0000256" key="2">
    <source>
        <dbReference type="ARBA" id="ARBA00022676"/>
    </source>
</evidence>
<dbReference type="EMBL" id="DVJO01000041">
    <property type="protein sequence ID" value="HIS82312.1"/>
    <property type="molecule type" value="Genomic_DNA"/>
</dbReference>
<dbReference type="AlphaFoldDB" id="A0A9D1K336"/>
<evidence type="ECO:0000313" key="6">
    <source>
        <dbReference type="EMBL" id="HIS82312.1"/>
    </source>
</evidence>
<comment type="caution">
    <text evidence="6">The sequence shown here is derived from an EMBL/GenBank/DDBJ whole genome shotgun (WGS) entry which is preliminary data.</text>
</comment>
<dbReference type="PANTHER" id="PTHR43630:SF1">
    <property type="entry name" value="POLY-BETA-1,6-N-ACETYL-D-GLUCOSAMINE SYNTHASE"/>
    <property type="match status" value="1"/>
</dbReference>
<protein>
    <submittedName>
        <fullName evidence="6">Glycosyltransferase family 2 protein</fullName>
    </submittedName>
</protein>
<reference evidence="6" key="1">
    <citation type="submission" date="2020-10" db="EMBL/GenBank/DDBJ databases">
        <authorList>
            <person name="Gilroy R."/>
        </authorList>
    </citation>
    <scope>NUCLEOTIDE SEQUENCE</scope>
    <source>
        <strain evidence="6">CHK152-2994</strain>
    </source>
</reference>
<name>A0A9D1K336_9BACT</name>
<keyword evidence="4" id="KW-0812">Transmembrane</keyword>
<sequence>MELILDILYIYVVLYTIYFLALAIRNLNDKKFRIEKKYSQYEDKDNLAVVIYSHNNGENLENLIDELKSQDYPIGNFKVFLILDNCTDGTQLLFRNDPFINVININDVGTVGKDQAVSIVLEQLAQDDYIDSFVFIDGDRSIAPDFLSTANAALTKNSVISGETIIDMENFGPIDKIKAAYQKYHMNFLRRARSLFGLASQADSGVFIIKKDIVTQIGDVDFKDINSELKYSLLLSKIKFKCTYNPNIQTVVDSTNYVFRKPRFSARMDLFRKAFPQIFTKNVVFSEHVLSLIYPNLWTLVIIYAIILKHSYSSYFFLDFKIVLFTFILLILGFALSLVESKLNKVEICRLLVYPLYSLVHIIKNFPLIRKIVNKILRREDLPENVQKFDVDVVVTTSRNSNLNCKMQFISENGLAKIRFIYKNKKFTTASHLRMIDALQELKTKLDDYGFILRICSCCTHFKPCIDGSTNMLKGFCESNYPSPSIKEPKPTTIWNTCNDFSPAELNSLIAQMVKESTQE</sequence>
<keyword evidence="4" id="KW-0472">Membrane</keyword>
<accession>A0A9D1K336</accession>
<evidence type="ECO:0000259" key="5">
    <source>
        <dbReference type="Pfam" id="PF00535"/>
    </source>
</evidence>
<keyword evidence="4" id="KW-1133">Transmembrane helix</keyword>
<dbReference type="Proteomes" id="UP000824139">
    <property type="component" value="Unassembled WGS sequence"/>
</dbReference>